<evidence type="ECO:0000256" key="9">
    <source>
        <dbReference type="SAM" id="MobiDB-lite"/>
    </source>
</evidence>
<keyword evidence="3" id="KW-0547">Nucleotide-binding</keyword>
<dbReference type="GO" id="GO:0005524">
    <property type="term" value="F:ATP binding"/>
    <property type="evidence" value="ECO:0007669"/>
    <property type="project" value="UniProtKB-KW"/>
</dbReference>
<dbReference type="GO" id="GO:0016020">
    <property type="term" value="C:membrane"/>
    <property type="evidence" value="ECO:0007669"/>
    <property type="project" value="UniProtKB-SubCell"/>
</dbReference>
<feature type="compositionally biased region" description="Low complexity" evidence="9">
    <location>
        <begin position="485"/>
        <end position="502"/>
    </location>
</feature>
<dbReference type="SUPFAM" id="SSF48726">
    <property type="entry name" value="Immunoglobulin"/>
    <property type="match status" value="1"/>
</dbReference>
<dbReference type="Pfam" id="PF08205">
    <property type="entry name" value="C2-set_2"/>
    <property type="match status" value="1"/>
</dbReference>
<reference evidence="12 13" key="1">
    <citation type="journal article" date="2017" name="PLoS Biol.">
        <title>The sea cucumber genome provides insights into morphological evolution and visceral regeneration.</title>
        <authorList>
            <person name="Zhang X."/>
            <person name="Sun L."/>
            <person name="Yuan J."/>
            <person name="Sun Y."/>
            <person name="Gao Y."/>
            <person name="Zhang L."/>
            <person name="Li S."/>
            <person name="Dai H."/>
            <person name="Hamel J.F."/>
            <person name="Liu C."/>
            <person name="Yu Y."/>
            <person name="Liu S."/>
            <person name="Lin W."/>
            <person name="Guo K."/>
            <person name="Jin S."/>
            <person name="Xu P."/>
            <person name="Storey K.B."/>
            <person name="Huan P."/>
            <person name="Zhang T."/>
            <person name="Zhou Y."/>
            <person name="Zhang J."/>
            <person name="Lin C."/>
            <person name="Li X."/>
            <person name="Xing L."/>
            <person name="Huo D."/>
            <person name="Sun M."/>
            <person name="Wang L."/>
            <person name="Mercier A."/>
            <person name="Li F."/>
            <person name="Yang H."/>
            <person name="Xiang J."/>
        </authorList>
    </citation>
    <scope>NUCLEOTIDE SEQUENCE [LARGE SCALE GENOMIC DNA]</scope>
    <source>
        <strain evidence="12">Shaxun</strain>
        <tissue evidence="12">Muscle</tissue>
    </source>
</reference>
<dbReference type="InterPro" id="IPR013783">
    <property type="entry name" value="Ig-like_fold"/>
</dbReference>
<dbReference type="Gene3D" id="1.10.510.10">
    <property type="entry name" value="Transferase(Phosphotransferase) domain 1"/>
    <property type="match status" value="1"/>
</dbReference>
<evidence type="ECO:0000256" key="6">
    <source>
        <dbReference type="ARBA" id="ARBA00023136"/>
    </source>
</evidence>
<evidence type="ECO:0000256" key="1">
    <source>
        <dbReference type="ARBA" id="ARBA00004167"/>
    </source>
</evidence>
<dbReference type="PROSITE" id="PS50011">
    <property type="entry name" value="PROTEIN_KINASE_DOM"/>
    <property type="match status" value="1"/>
</dbReference>
<evidence type="ECO:0000256" key="4">
    <source>
        <dbReference type="ARBA" id="ARBA00022840"/>
    </source>
</evidence>
<accession>A0A2G8JXX8</accession>
<protein>
    <submittedName>
        <fullName evidence="12">Putative tyrosine kinase receptor Cad96Ca</fullName>
    </submittedName>
</protein>
<dbReference type="AlphaFoldDB" id="A0A2G8JXX8"/>
<gene>
    <name evidence="12" type="ORF">BSL78_22609</name>
</gene>
<dbReference type="PROSITE" id="PS50835">
    <property type="entry name" value="IG_LIKE"/>
    <property type="match status" value="2"/>
</dbReference>
<dbReference type="OrthoDB" id="6419989at2759"/>
<dbReference type="InterPro" id="IPR050198">
    <property type="entry name" value="Non-receptor_tyrosine_kinases"/>
</dbReference>
<evidence type="ECO:0000256" key="2">
    <source>
        <dbReference type="ARBA" id="ARBA00022692"/>
    </source>
</evidence>
<evidence type="ECO:0000256" key="3">
    <source>
        <dbReference type="ARBA" id="ARBA00022741"/>
    </source>
</evidence>
<dbReference type="SMART" id="SM00219">
    <property type="entry name" value="TyrKc"/>
    <property type="match status" value="1"/>
</dbReference>
<evidence type="ECO:0000256" key="8">
    <source>
        <dbReference type="ARBA" id="ARBA00023180"/>
    </source>
</evidence>
<evidence type="ECO:0000313" key="13">
    <source>
        <dbReference type="Proteomes" id="UP000230750"/>
    </source>
</evidence>
<keyword evidence="8" id="KW-0325">Glycoprotein</keyword>
<feature type="domain" description="Ig-like" evidence="11">
    <location>
        <begin position="99"/>
        <end position="202"/>
    </location>
</feature>
<feature type="region of interest" description="Disordered" evidence="9">
    <location>
        <begin position="470"/>
        <end position="502"/>
    </location>
</feature>
<dbReference type="InterPro" id="IPR020635">
    <property type="entry name" value="Tyr_kinase_cat_dom"/>
</dbReference>
<proteinExistence type="predicted"/>
<keyword evidence="7" id="KW-1015">Disulfide bond</keyword>
<dbReference type="InterPro" id="IPR007110">
    <property type="entry name" value="Ig-like_dom"/>
</dbReference>
<keyword evidence="5" id="KW-1133">Transmembrane helix</keyword>
<dbReference type="Proteomes" id="UP000230750">
    <property type="component" value="Unassembled WGS sequence"/>
</dbReference>
<keyword evidence="4" id="KW-0067">ATP-binding</keyword>
<keyword evidence="13" id="KW-1185">Reference proteome</keyword>
<dbReference type="SUPFAM" id="SSF56112">
    <property type="entry name" value="Protein kinase-like (PK-like)"/>
    <property type="match status" value="1"/>
</dbReference>
<dbReference type="STRING" id="307972.A0A2G8JXX8"/>
<keyword evidence="12" id="KW-0808">Transferase</keyword>
<organism evidence="12 13">
    <name type="scientific">Stichopus japonicus</name>
    <name type="common">Sea cucumber</name>
    <dbReference type="NCBI Taxonomy" id="307972"/>
    <lineage>
        <taxon>Eukaryota</taxon>
        <taxon>Metazoa</taxon>
        <taxon>Echinodermata</taxon>
        <taxon>Eleutherozoa</taxon>
        <taxon>Echinozoa</taxon>
        <taxon>Holothuroidea</taxon>
        <taxon>Aspidochirotacea</taxon>
        <taxon>Aspidochirotida</taxon>
        <taxon>Stichopodidae</taxon>
        <taxon>Apostichopus</taxon>
    </lineage>
</organism>
<comment type="caution">
    <text evidence="12">The sequence shown here is derived from an EMBL/GenBank/DDBJ whole genome shotgun (WGS) entry which is preliminary data.</text>
</comment>
<dbReference type="InterPro" id="IPR036179">
    <property type="entry name" value="Ig-like_dom_sf"/>
</dbReference>
<dbReference type="InterPro" id="IPR011009">
    <property type="entry name" value="Kinase-like_dom_sf"/>
</dbReference>
<keyword evidence="12" id="KW-0675">Receptor</keyword>
<comment type="subcellular location">
    <subcellularLocation>
        <location evidence="1">Membrane</location>
        <topology evidence="1">Single-pass membrane protein</topology>
    </subcellularLocation>
</comment>
<dbReference type="EMBL" id="MRZV01001110">
    <property type="protein sequence ID" value="PIK40545.1"/>
    <property type="molecule type" value="Genomic_DNA"/>
</dbReference>
<keyword evidence="6" id="KW-0472">Membrane</keyword>
<dbReference type="Pfam" id="PF07714">
    <property type="entry name" value="PK_Tyr_Ser-Thr"/>
    <property type="match status" value="1"/>
</dbReference>
<feature type="domain" description="Ig-like" evidence="11">
    <location>
        <begin position="373"/>
        <end position="466"/>
    </location>
</feature>
<evidence type="ECO:0000259" key="10">
    <source>
        <dbReference type="PROSITE" id="PS50011"/>
    </source>
</evidence>
<feature type="domain" description="Protein kinase" evidence="10">
    <location>
        <begin position="485"/>
        <end position="768"/>
    </location>
</feature>
<dbReference type="GO" id="GO:0004713">
    <property type="term" value="F:protein tyrosine kinase activity"/>
    <property type="evidence" value="ECO:0007669"/>
    <property type="project" value="InterPro"/>
</dbReference>
<evidence type="ECO:0000256" key="7">
    <source>
        <dbReference type="ARBA" id="ARBA00023157"/>
    </source>
</evidence>
<evidence type="ECO:0000256" key="5">
    <source>
        <dbReference type="ARBA" id="ARBA00022989"/>
    </source>
</evidence>
<dbReference type="Gene3D" id="2.60.40.10">
    <property type="entry name" value="Immunoglobulins"/>
    <property type="match status" value="3"/>
</dbReference>
<name>A0A2G8JXX8_STIJA</name>
<dbReference type="InterPro" id="IPR000719">
    <property type="entry name" value="Prot_kinase_dom"/>
</dbReference>
<dbReference type="InterPro" id="IPR001245">
    <property type="entry name" value="Ser-Thr/Tyr_kinase_cat_dom"/>
</dbReference>
<evidence type="ECO:0000313" key="12">
    <source>
        <dbReference type="EMBL" id="PIK40545.1"/>
    </source>
</evidence>
<sequence>MAHAVIPAAVLNYRKAVNGSVLLNACHTWENNSIDWKFQNALLFFEDLLLRPEFKESLELNLNKSLYIQPISLLNIGKYECIKNHKTLLTYFLDVEVPPTLSMTVDGHSYHDNGDTLYIPYNTTIHVSCYATGSRPAVNLSITVDNVEISPSDSNTTTNAILNGTTFDTRIRFSLQTAEETGNMSCQSSSLSYYPEQRLDVTYSTYVPPKMSLKINEFSLNQFYFWVPQYKRTVITCFAWNARPKVNLSWGINDRDRIYTQTNVTEGDTKLYNSTSLLDYIPTQDIEMISCYDNSVTLSEYHVGVSLYTYVPPMMSLKINEFSLNQSYFWVPQYELMVITCFAWDARPKINLSWGINDLDTIYTITYVTEVFPQLYITLNGERTENKYVSAGENLTVICHADGARPSAVLSFNDRNEVVTEMTPTTNTSRRISFVLINPLKQENVTCTSTQRRDSECDLKTSVTVTVHLSDNNEDQRSDLPSIPIDESNSIHSSSSESNYYSAAEDRGTKDRIFTESEFCILLAIKVGTIYNRWMGTIRMSSDVNKCAVLTTITEGITKKKIIHWNSFVKRTLDLPTTDRLTRIEGIAVDKTNLYLVTEHSVCETLESRLTFDPGSHSSPFLVLDVMKHITAIVEGIECLQSFGFLHPGLSTKKILYTKEGICKLYDFCLGEDASKIVTIKKTQMNTVSFNQFPPESFFRNEYSAESDVWSTAVVIWEILSMGDSPFPVDEDIKPGQDVKAPTLTWPQRYFQLRYPLSTKLTKYHGNR</sequence>
<keyword evidence="12" id="KW-0418">Kinase</keyword>
<dbReference type="InterPro" id="IPR013162">
    <property type="entry name" value="CD80_C2-set"/>
</dbReference>
<dbReference type="PANTHER" id="PTHR24418">
    <property type="entry name" value="TYROSINE-PROTEIN KINASE"/>
    <property type="match status" value="1"/>
</dbReference>
<evidence type="ECO:0000259" key="11">
    <source>
        <dbReference type="PROSITE" id="PS50835"/>
    </source>
</evidence>
<keyword evidence="2" id="KW-0812">Transmembrane</keyword>